<protein>
    <submittedName>
        <fullName evidence="1">Uncharacterized protein</fullName>
    </submittedName>
</protein>
<accession>C4J125</accession>
<proteinExistence type="evidence at transcript level"/>
<reference evidence="1" key="2">
    <citation type="submission" date="2012-06" db="EMBL/GenBank/DDBJ databases">
        <authorList>
            <person name="Yu Y."/>
            <person name="Currie J."/>
            <person name="Lomeli R."/>
            <person name="Angelova A."/>
            <person name="Collura K."/>
            <person name="Wissotski M."/>
            <person name="Campos D."/>
            <person name="Kudrna D."/>
            <person name="Golser W."/>
            <person name="Ashely E."/>
            <person name="Descour A."/>
            <person name="Fernandes J."/>
            <person name="Soderlund C."/>
            <person name="Walbot V."/>
        </authorList>
    </citation>
    <scope>NUCLEOTIDE SEQUENCE</scope>
    <source>
        <strain evidence="1">B73</strain>
    </source>
</reference>
<sequence>MSSASYPDNCRSEALSVMRNGSMAGKSEAKHGKSRTDIPGILASRSFVSDAIANGSSNIFVFWLS</sequence>
<dbReference type="EMBL" id="BT084522">
    <property type="protein sequence ID" value="ACR34875.1"/>
    <property type="molecule type" value="mRNA"/>
</dbReference>
<dbReference type="AlphaFoldDB" id="C4J125"/>
<evidence type="ECO:0000313" key="1">
    <source>
        <dbReference type="EMBL" id="ACR34875.1"/>
    </source>
</evidence>
<name>C4J125_MAIZE</name>
<reference evidence="1" key="1">
    <citation type="journal article" date="2009" name="PLoS Genet.">
        <title>Sequencing, mapping, and analysis of 27,455 maize full-length cDNAs.</title>
        <authorList>
            <person name="Soderlund C."/>
            <person name="Descour A."/>
            <person name="Kudrna D."/>
            <person name="Bomhoff M."/>
            <person name="Boyd L."/>
            <person name="Currie J."/>
            <person name="Angelova A."/>
            <person name="Collura K."/>
            <person name="Wissotski M."/>
            <person name="Ashley E."/>
            <person name="Morrow D."/>
            <person name="Fernandes J."/>
            <person name="Walbot V."/>
            <person name="Yu Y."/>
        </authorList>
    </citation>
    <scope>NUCLEOTIDE SEQUENCE</scope>
    <source>
        <strain evidence="1">B73</strain>
    </source>
</reference>
<organism evidence="1">
    <name type="scientific">Zea mays</name>
    <name type="common">Maize</name>
    <dbReference type="NCBI Taxonomy" id="4577"/>
    <lineage>
        <taxon>Eukaryota</taxon>
        <taxon>Viridiplantae</taxon>
        <taxon>Streptophyta</taxon>
        <taxon>Embryophyta</taxon>
        <taxon>Tracheophyta</taxon>
        <taxon>Spermatophyta</taxon>
        <taxon>Magnoliopsida</taxon>
        <taxon>Liliopsida</taxon>
        <taxon>Poales</taxon>
        <taxon>Poaceae</taxon>
        <taxon>PACMAD clade</taxon>
        <taxon>Panicoideae</taxon>
        <taxon>Andropogonodae</taxon>
        <taxon>Andropogoneae</taxon>
        <taxon>Tripsacinae</taxon>
        <taxon>Zea</taxon>
    </lineage>
</organism>